<evidence type="ECO:0000256" key="1">
    <source>
        <dbReference type="SAM" id="MobiDB-lite"/>
    </source>
</evidence>
<sequence length="49" mass="5330">MSVSAELLCSFELLKPLDSSALKSHIKKGRNKRNSILNSPPALVSAQSY</sequence>
<evidence type="ECO:0000313" key="2">
    <source>
        <dbReference type="EMBL" id="KMU84006.1"/>
    </source>
</evidence>
<proteinExistence type="predicted"/>
<feature type="region of interest" description="Disordered" evidence="1">
    <location>
        <begin position="25"/>
        <end position="49"/>
    </location>
</feature>
<reference evidence="3" key="1">
    <citation type="journal article" date="2010" name="Genome Res.">
        <title>Population genomic sequencing of Coccidioides fungi reveals recent hybridization and transposon control.</title>
        <authorList>
            <person name="Neafsey D.E."/>
            <person name="Barker B.M."/>
            <person name="Sharpton T.J."/>
            <person name="Stajich J.E."/>
            <person name="Park D.J."/>
            <person name="Whiston E."/>
            <person name="Hung C.-Y."/>
            <person name="McMahan C."/>
            <person name="White J."/>
            <person name="Sykes S."/>
            <person name="Heiman D."/>
            <person name="Young S."/>
            <person name="Zeng Q."/>
            <person name="Abouelleil A."/>
            <person name="Aftuck L."/>
            <person name="Bessette D."/>
            <person name="Brown A."/>
            <person name="FitzGerald M."/>
            <person name="Lui A."/>
            <person name="Macdonald J.P."/>
            <person name="Priest M."/>
            <person name="Orbach M.J."/>
            <person name="Galgiani J.N."/>
            <person name="Kirkland T.N."/>
            <person name="Cole G.T."/>
            <person name="Birren B.W."/>
            <person name="Henn M.R."/>
            <person name="Taylor J.W."/>
            <person name="Rounsley S.D."/>
        </authorList>
    </citation>
    <scope>NUCLEOTIDE SEQUENCE [LARGE SCALE GENOMIC DNA]</scope>
    <source>
        <strain evidence="3">H538.4</strain>
    </source>
</reference>
<dbReference type="VEuPathDB" id="FungiDB:CIHG_01790"/>
<dbReference type="eggNOG" id="KOG0374">
    <property type="taxonomic scope" value="Eukaryota"/>
</dbReference>
<dbReference type="STRING" id="396776.A0A0J8RH93"/>
<gene>
    <name evidence="2" type="ORF">CIHG_01790</name>
</gene>
<dbReference type="EMBL" id="DS016984">
    <property type="protein sequence ID" value="KMU84006.1"/>
    <property type="molecule type" value="Genomic_DNA"/>
</dbReference>
<protein>
    <submittedName>
        <fullName evidence="2">Uncharacterized protein</fullName>
    </submittedName>
</protein>
<name>A0A0J8RH93_COCIT</name>
<dbReference type="Proteomes" id="UP000054563">
    <property type="component" value="Unassembled WGS sequence"/>
</dbReference>
<organism evidence="2 3">
    <name type="scientific">Coccidioides immitis H538.4</name>
    <dbReference type="NCBI Taxonomy" id="396776"/>
    <lineage>
        <taxon>Eukaryota</taxon>
        <taxon>Fungi</taxon>
        <taxon>Dikarya</taxon>
        <taxon>Ascomycota</taxon>
        <taxon>Pezizomycotina</taxon>
        <taxon>Eurotiomycetes</taxon>
        <taxon>Eurotiomycetidae</taxon>
        <taxon>Onygenales</taxon>
        <taxon>Onygenaceae</taxon>
        <taxon>Coccidioides</taxon>
    </lineage>
</organism>
<accession>A0A0J8RH93</accession>
<dbReference type="AlphaFoldDB" id="A0A0J8RH93"/>
<evidence type="ECO:0000313" key="3">
    <source>
        <dbReference type="Proteomes" id="UP000054563"/>
    </source>
</evidence>